<dbReference type="PROSITE" id="PS50054">
    <property type="entry name" value="TYR_PHOSPHATASE_DUAL"/>
    <property type="match status" value="1"/>
</dbReference>
<keyword evidence="2" id="KW-0378">Hydrolase</keyword>
<evidence type="ECO:0000256" key="3">
    <source>
        <dbReference type="ARBA" id="ARBA00022912"/>
    </source>
</evidence>
<name>A0A915Q7L8_9BILA</name>
<dbReference type="PANTHER" id="PTHR45961:SF9">
    <property type="entry name" value="DUAL SPECIFICITY PROTEIN PHOSPHATASE 14"/>
    <property type="match status" value="1"/>
</dbReference>
<dbReference type="PANTHER" id="PTHR45961">
    <property type="entry name" value="IP21249P"/>
    <property type="match status" value="1"/>
</dbReference>
<reference evidence="7" key="1">
    <citation type="submission" date="2022-11" db="UniProtKB">
        <authorList>
            <consortium name="WormBaseParasite"/>
        </authorList>
    </citation>
    <scope>IDENTIFICATION</scope>
</reference>
<organism evidence="6 7">
    <name type="scientific">Setaria digitata</name>
    <dbReference type="NCBI Taxonomy" id="48799"/>
    <lineage>
        <taxon>Eukaryota</taxon>
        <taxon>Metazoa</taxon>
        <taxon>Ecdysozoa</taxon>
        <taxon>Nematoda</taxon>
        <taxon>Chromadorea</taxon>
        <taxon>Rhabditida</taxon>
        <taxon>Spirurina</taxon>
        <taxon>Spiruromorpha</taxon>
        <taxon>Filarioidea</taxon>
        <taxon>Setariidae</taxon>
        <taxon>Setaria</taxon>
    </lineage>
</organism>
<dbReference type="WBParaSite" id="sdigi.contig82.g3895.t1">
    <property type="protein sequence ID" value="sdigi.contig82.g3895.t1"/>
    <property type="gene ID" value="sdigi.contig82.g3895"/>
</dbReference>
<feature type="region of interest" description="Disordered" evidence="4">
    <location>
        <begin position="264"/>
        <end position="288"/>
    </location>
</feature>
<dbReference type="InterPro" id="IPR000340">
    <property type="entry name" value="Dual-sp_phosphatase_cat-dom"/>
</dbReference>
<keyword evidence="6" id="KW-1185">Reference proteome</keyword>
<dbReference type="SUPFAM" id="SSF52799">
    <property type="entry name" value="(Phosphotyrosine protein) phosphatases II"/>
    <property type="match status" value="1"/>
</dbReference>
<dbReference type="InterPro" id="IPR052103">
    <property type="entry name" value="Dual_spec_Phospatases"/>
</dbReference>
<evidence type="ECO:0000256" key="4">
    <source>
        <dbReference type="SAM" id="MobiDB-lite"/>
    </source>
</evidence>
<evidence type="ECO:0000256" key="2">
    <source>
        <dbReference type="ARBA" id="ARBA00022801"/>
    </source>
</evidence>
<dbReference type="Proteomes" id="UP000887581">
    <property type="component" value="Unplaced"/>
</dbReference>
<accession>A0A915Q7L8</accession>
<evidence type="ECO:0000256" key="1">
    <source>
        <dbReference type="ARBA" id="ARBA00008601"/>
    </source>
</evidence>
<dbReference type="AlphaFoldDB" id="A0A915Q7L8"/>
<dbReference type="SMART" id="SM00195">
    <property type="entry name" value="DSPc"/>
    <property type="match status" value="1"/>
</dbReference>
<evidence type="ECO:0000313" key="7">
    <source>
        <dbReference type="WBParaSite" id="sdigi.contig82.g3895.t1"/>
    </source>
</evidence>
<comment type="similarity">
    <text evidence="1">Belongs to the protein-tyrosine phosphatase family. Non-receptor class dual specificity subfamily.</text>
</comment>
<keyword evidence="3" id="KW-0904">Protein phosphatase</keyword>
<dbReference type="GO" id="GO:0004721">
    <property type="term" value="F:phosphoprotein phosphatase activity"/>
    <property type="evidence" value="ECO:0007669"/>
    <property type="project" value="UniProtKB-KW"/>
</dbReference>
<dbReference type="Pfam" id="PF00782">
    <property type="entry name" value="DSPc"/>
    <property type="match status" value="1"/>
</dbReference>
<dbReference type="GO" id="GO:0005737">
    <property type="term" value="C:cytoplasm"/>
    <property type="evidence" value="ECO:0007669"/>
    <property type="project" value="TreeGrafter"/>
</dbReference>
<dbReference type="Gene3D" id="3.90.190.10">
    <property type="entry name" value="Protein tyrosine phosphatase superfamily"/>
    <property type="match status" value="1"/>
</dbReference>
<protein>
    <submittedName>
        <fullName evidence="7">Tyrosine-protein phosphatase domain-containing protein</fullName>
    </submittedName>
</protein>
<feature type="domain" description="Tyrosine-protein phosphatase" evidence="5">
    <location>
        <begin position="22"/>
        <end position="164"/>
    </location>
</feature>
<sequence length="313" mass="35158">MTATESPGRLVYYRVLDVNHAGISEVLPGSLYISGICALRASVIEEYGITLIINATSEVPNSASLGKLPRIKLWLDDTQDSWALSYMDFVCNKILKVITRGGKVLIHSVQGVSRCATICLAFLTKYKFKTLRDAYMYLASVRPKVQPNIGFWRQLISFEQDLKQSNGSVKIVRNQNDPSILVPDVYEKFFLRNRKKLQHTGNINGILEEDDNEALLQKQLSIQTSSQKELSTDCNNQKTTNEEQQLCETVSLSVVENGMINTESSNETVQDASRNSARSKAALLSDRKSSTYRRKSSLKKKFQPVLEPLIEVV</sequence>
<dbReference type="InterPro" id="IPR029021">
    <property type="entry name" value="Prot-tyrosine_phosphatase-like"/>
</dbReference>
<evidence type="ECO:0000313" key="6">
    <source>
        <dbReference type="Proteomes" id="UP000887581"/>
    </source>
</evidence>
<feature type="compositionally biased region" description="Polar residues" evidence="4">
    <location>
        <begin position="264"/>
        <end position="278"/>
    </location>
</feature>
<dbReference type="CDD" id="cd14514">
    <property type="entry name" value="DUSP14-like"/>
    <property type="match status" value="1"/>
</dbReference>
<dbReference type="InterPro" id="IPR020422">
    <property type="entry name" value="TYR_PHOSPHATASE_DUAL_dom"/>
</dbReference>
<proteinExistence type="inferred from homology"/>
<evidence type="ECO:0000259" key="5">
    <source>
        <dbReference type="PROSITE" id="PS50054"/>
    </source>
</evidence>